<reference evidence="1 2" key="1">
    <citation type="submission" date="2024-09" db="EMBL/GenBank/DDBJ databases">
        <title>Elucidation of the Bokeelamides from Bacteria Associated with Moon Snail Egg Collars.</title>
        <authorList>
            <person name="Campbell R."/>
            <person name="Piedl K."/>
            <person name="Mevers E."/>
        </authorList>
    </citation>
    <scope>NUCLEOTIDE SEQUENCE [LARGE SCALE GENOMIC DNA]</scope>
    <source>
        <strain evidence="1 2">EM133</strain>
    </source>
</reference>
<dbReference type="RefSeq" id="WP_395272081.1">
    <property type="nucleotide sequence ID" value="NZ_JBHEGD010000001.1"/>
</dbReference>
<keyword evidence="2" id="KW-1185">Reference proteome</keyword>
<protein>
    <submittedName>
        <fullName evidence="1">Uncharacterized protein</fullName>
    </submittedName>
</protein>
<accession>A0ABW7M8Y5</accession>
<comment type="caution">
    <text evidence="1">The sequence shown here is derived from an EMBL/GenBank/DDBJ whole genome shotgun (WGS) entry which is preliminary data.</text>
</comment>
<name>A0ABW7M8Y5_9GAMM</name>
<sequence>MSTITLSINGQSIRFSLADVENIEAVLSQATRNPGQRAFHASSSGRLEAIVELDPEQSNHSQAVLADF</sequence>
<proteinExistence type="predicted"/>
<evidence type="ECO:0000313" key="1">
    <source>
        <dbReference type="EMBL" id="MFH6597511.1"/>
    </source>
</evidence>
<organism evidence="1 2">
    <name type="scientific">Ectopseudomonas khazarica</name>
    <dbReference type="NCBI Taxonomy" id="2502979"/>
    <lineage>
        <taxon>Bacteria</taxon>
        <taxon>Pseudomonadati</taxon>
        <taxon>Pseudomonadota</taxon>
        <taxon>Gammaproteobacteria</taxon>
        <taxon>Pseudomonadales</taxon>
        <taxon>Pseudomonadaceae</taxon>
        <taxon>Ectopseudomonas</taxon>
    </lineage>
</organism>
<dbReference type="Proteomes" id="UP001609932">
    <property type="component" value="Unassembled WGS sequence"/>
</dbReference>
<dbReference type="EMBL" id="JBHEGD010000001">
    <property type="protein sequence ID" value="MFH6597511.1"/>
    <property type="molecule type" value="Genomic_DNA"/>
</dbReference>
<gene>
    <name evidence="1" type="ORF">ACEVAQ_02085</name>
</gene>
<evidence type="ECO:0000313" key="2">
    <source>
        <dbReference type="Proteomes" id="UP001609932"/>
    </source>
</evidence>